<dbReference type="Proteomes" id="UP000004995">
    <property type="component" value="Unassembled WGS sequence"/>
</dbReference>
<dbReference type="GO" id="GO:0046872">
    <property type="term" value="F:metal ion binding"/>
    <property type="evidence" value="ECO:0007669"/>
    <property type="project" value="UniProtKB-KW"/>
</dbReference>
<reference evidence="4 6" key="1">
    <citation type="journal article" date="2012" name="Nat. Biotechnol.">
        <title>Reference genome sequence of the model plant Setaria.</title>
        <authorList>
            <person name="Bennetzen J.L."/>
            <person name="Schmutz J."/>
            <person name="Wang H."/>
            <person name="Percifield R."/>
            <person name="Hawkins J."/>
            <person name="Pontaroli A.C."/>
            <person name="Estep M."/>
            <person name="Feng L."/>
            <person name="Vaughn J.N."/>
            <person name="Grimwood J."/>
            <person name="Jenkins J."/>
            <person name="Barry K."/>
            <person name="Lindquist E."/>
            <person name="Hellsten U."/>
            <person name="Deshpande S."/>
            <person name="Wang X."/>
            <person name="Wu X."/>
            <person name="Mitros T."/>
            <person name="Triplett J."/>
            <person name="Yang X."/>
            <person name="Ye C.Y."/>
            <person name="Mauro-Herrera M."/>
            <person name="Wang L."/>
            <person name="Li P."/>
            <person name="Sharma M."/>
            <person name="Sharma R."/>
            <person name="Ronald P.C."/>
            <person name="Panaud O."/>
            <person name="Kellogg E.A."/>
            <person name="Brutnell T.P."/>
            <person name="Doust A.N."/>
            <person name="Tuskan G.A."/>
            <person name="Rokhsar D."/>
            <person name="Devos K.M."/>
        </authorList>
    </citation>
    <scope>NUCLEOTIDE SEQUENCE [LARGE SCALE GENOMIC DNA]</scope>
    <source>
        <strain evidence="6">cv. Yugu1</strain>
        <strain evidence="4">Yugu1</strain>
    </source>
</reference>
<evidence type="ECO:0000256" key="1">
    <source>
        <dbReference type="ARBA" id="ARBA00022723"/>
    </source>
</evidence>
<dbReference type="HOGENOM" id="CLU_910339_0_0_1"/>
<gene>
    <name evidence="5" type="primary">LOC101778211</name>
    <name evidence="4" type="ORF">SETIT_2G386200v2</name>
</gene>
<dbReference type="PANTHER" id="PTHR47841">
    <property type="entry name" value="DIACYLGLYCEROL KINASE THETA-LIKE-RELATED"/>
    <property type="match status" value="1"/>
</dbReference>
<dbReference type="InterPro" id="IPR002219">
    <property type="entry name" value="PKC_DAG/PE"/>
</dbReference>
<proteinExistence type="predicted"/>
<keyword evidence="6" id="KW-1185">Reference proteome</keyword>
<keyword evidence="2" id="KW-0862">Zinc</keyword>
<reference evidence="5" key="3">
    <citation type="submission" date="2018-08" db="UniProtKB">
        <authorList>
            <consortium name="EnsemblPlants"/>
        </authorList>
    </citation>
    <scope>IDENTIFICATION</scope>
    <source>
        <strain evidence="5">Yugu1</strain>
    </source>
</reference>
<dbReference type="STRING" id="4555.K3ZVP3"/>
<dbReference type="EnsemblPlants" id="KQL26623">
    <property type="protein sequence ID" value="KQL26623"/>
    <property type="gene ID" value="SETIT_030674mg"/>
</dbReference>
<organism evidence="5 6">
    <name type="scientific">Setaria italica</name>
    <name type="common">Foxtail millet</name>
    <name type="synonym">Panicum italicum</name>
    <dbReference type="NCBI Taxonomy" id="4555"/>
    <lineage>
        <taxon>Eukaryota</taxon>
        <taxon>Viridiplantae</taxon>
        <taxon>Streptophyta</taxon>
        <taxon>Embryophyta</taxon>
        <taxon>Tracheophyta</taxon>
        <taxon>Spermatophyta</taxon>
        <taxon>Magnoliopsida</taxon>
        <taxon>Liliopsida</taxon>
        <taxon>Poales</taxon>
        <taxon>Poaceae</taxon>
        <taxon>PACMAD clade</taxon>
        <taxon>Panicoideae</taxon>
        <taxon>Panicodae</taxon>
        <taxon>Paniceae</taxon>
        <taxon>Cenchrinae</taxon>
        <taxon>Setaria</taxon>
    </lineage>
</organism>
<dbReference type="OrthoDB" id="945197at2759"/>
<dbReference type="Gramene" id="KQL26623">
    <property type="protein sequence ID" value="KQL26623"/>
    <property type="gene ID" value="SETIT_030674mg"/>
</dbReference>
<evidence type="ECO:0000313" key="5">
    <source>
        <dbReference type="EnsemblPlants" id="KQL26623"/>
    </source>
</evidence>
<evidence type="ECO:0000313" key="4">
    <source>
        <dbReference type="EMBL" id="RCV13934.1"/>
    </source>
</evidence>
<evidence type="ECO:0000256" key="2">
    <source>
        <dbReference type="ARBA" id="ARBA00022833"/>
    </source>
</evidence>
<dbReference type="EMBL" id="CM003529">
    <property type="protein sequence ID" value="RCV13934.1"/>
    <property type="molecule type" value="Genomic_DNA"/>
</dbReference>
<feature type="domain" description="Phorbol-ester/DAG-type" evidence="3">
    <location>
        <begin position="11"/>
        <end position="61"/>
    </location>
</feature>
<dbReference type="AlphaFoldDB" id="K3ZVP3"/>
<dbReference type="KEGG" id="sita:101778211"/>
<dbReference type="eggNOG" id="ENOG502R3P1">
    <property type="taxonomic scope" value="Eukaryota"/>
</dbReference>
<protein>
    <recommendedName>
        <fullName evidence="3">Phorbol-ester/DAG-type domain-containing protein</fullName>
    </recommendedName>
</protein>
<sequence>MASIRHFADPHHPLLETQYSHDQTGRCSICLLKLAGHRGYGCYFCNIHLHGACAGYFEETISFFAHQSHALKLSRSSPGRVCDICRGDCPEGSFVYRCFGCRFDAHPLCGMLPERVGNPFHPEHELCMVSSESPGSCSACHHPLPKWRYTCSSFELHVGCAIDPPPTAAGGQGSNGHAAAFKGSYAYGGAQGSHGAAGQHSLGGPAGQGWWYPYHGPVTPGYYHVIQGGYGYGHPVQQGSSYASFMPGAGHGATGSSGQSTPHHPGGLMSAIARFLLRVAINATVNEFASQLVFGG</sequence>
<dbReference type="EMBL" id="AGNK02001332">
    <property type="status" value="NOT_ANNOTATED_CDS"/>
    <property type="molecule type" value="Genomic_DNA"/>
</dbReference>
<dbReference type="InterPro" id="IPR046349">
    <property type="entry name" value="C1-like_sf"/>
</dbReference>
<evidence type="ECO:0000313" key="6">
    <source>
        <dbReference type="Proteomes" id="UP000004995"/>
    </source>
</evidence>
<name>K3ZVP3_SETIT</name>
<dbReference type="GeneID" id="101778211"/>
<evidence type="ECO:0000259" key="3">
    <source>
        <dbReference type="PROSITE" id="PS50081"/>
    </source>
</evidence>
<dbReference type="SUPFAM" id="SSF57889">
    <property type="entry name" value="Cysteine-rich domain"/>
    <property type="match status" value="2"/>
</dbReference>
<dbReference type="OMA" id="PEHELCM"/>
<keyword evidence="1" id="KW-0479">Metal-binding</keyword>
<reference evidence="4" key="2">
    <citation type="submission" date="2015-07" db="EMBL/GenBank/DDBJ databases">
        <authorList>
            <person name="Noorani M."/>
        </authorList>
    </citation>
    <scope>NUCLEOTIDE SEQUENCE</scope>
    <source>
        <strain evidence="4">Yugu1</strain>
    </source>
</reference>
<dbReference type="RefSeq" id="XP_004959821.1">
    <property type="nucleotide sequence ID" value="XM_004959764.1"/>
</dbReference>
<accession>K3ZVP3</accession>
<dbReference type="PANTHER" id="PTHR47841:SF2">
    <property type="entry name" value="OS07G0609800 PROTEIN"/>
    <property type="match status" value="1"/>
</dbReference>
<dbReference type="PROSITE" id="PS50081">
    <property type="entry name" value="ZF_DAG_PE_2"/>
    <property type="match status" value="1"/>
</dbReference>